<evidence type="ECO:0000256" key="9">
    <source>
        <dbReference type="ARBA" id="ARBA00022967"/>
    </source>
</evidence>
<dbReference type="SFLD" id="SFLDG00002">
    <property type="entry name" value="C1.7:_P-type_atpase_like"/>
    <property type="match status" value="1"/>
</dbReference>
<dbReference type="InterPro" id="IPR008250">
    <property type="entry name" value="ATPase_P-typ_transduc_dom_A_sf"/>
</dbReference>
<keyword evidence="3" id="KW-0597">Phosphoprotein</keyword>
<dbReference type="NCBIfam" id="TIGR01494">
    <property type="entry name" value="ATPase_P-type"/>
    <property type="match status" value="1"/>
</dbReference>
<keyword evidence="18" id="KW-1185">Reference proteome</keyword>
<dbReference type="InterPro" id="IPR036412">
    <property type="entry name" value="HAD-like_sf"/>
</dbReference>
<evidence type="ECO:0000259" key="15">
    <source>
        <dbReference type="Pfam" id="PF00122"/>
    </source>
</evidence>
<feature type="transmembrane region" description="Helical" evidence="13">
    <location>
        <begin position="1057"/>
        <end position="1077"/>
    </location>
</feature>
<dbReference type="InterPro" id="IPR023299">
    <property type="entry name" value="ATPase_P-typ_cyto_dom_N"/>
</dbReference>
<dbReference type="Gene3D" id="3.40.1110.10">
    <property type="entry name" value="Calcium-transporting ATPase, cytoplasmic domain N"/>
    <property type="match status" value="1"/>
</dbReference>
<dbReference type="GO" id="GO:0016020">
    <property type="term" value="C:membrane"/>
    <property type="evidence" value="ECO:0007669"/>
    <property type="project" value="UniProtKB-SubCell"/>
</dbReference>
<dbReference type="SUPFAM" id="SSF81660">
    <property type="entry name" value="Metal cation-transporting ATPase, ATP-binding domain N"/>
    <property type="match status" value="1"/>
</dbReference>
<evidence type="ECO:0000256" key="14">
    <source>
        <dbReference type="SAM" id="MobiDB-lite"/>
    </source>
</evidence>
<evidence type="ECO:0000256" key="4">
    <source>
        <dbReference type="ARBA" id="ARBA00022692"/>
    </source>
</evidence>
<feature type="compositionally biased region" description="Polar residues" evidence="14">
    <location>
        <begin position="1172"/>
        <end position="1188"/>
    </location>
</feature>
<evidence type="ECO:0000313" key="18">
    <source>
        <dbReference type="Proteomes" id="UP001209570"/>
    </source>
</evidence>
<dbReference type="PROSITE" id="PS00154">
    <property type="entry name" value="ATPASE_E1_E2"/>
    <property type="match status" value="1"/>
</dbReference>
<organism evidence="17 18">
    <name type="scientific">Pythium insidiosum</name>
    <name type="common">Pythiosis disease agent</name>
    <dbReference type="NCBI Taxonomy" id="114742"/>
    <lineage>
        <taxon>Eukaryota</taxon>
        <taxon>Sar</taxon>
        <taxon>Stramenopiles</taxon>
        <taxon>Oomycota</taxon>
        <taxon>Peronosporomycetes</taxon>
        <taxon>Pythiales</taxon>
        <taxon>Pythiaceae</taxon>
        <taxon>Pythium</taxon>
    </lineage>
</organism>
<comment type="subcellular location">
    <subcellularLocation>
        <location evidence="1 13">Membrane</location>
        <topology evidence="1 13">Multi-pass membrane protein</topology>
    </subcellularLocation>
</comment>
<dbReference type="InterPro" id="IPR059000">
    <property type="entry name" value="ATPase_P-type_domA"/>
</dbReference>
<feature type="transmembrane region" description="Helical" evidence="13">
    <location>
        <begin position="462"/>
        <end position="482"/>
    </location>
</feature>
<gene>
    <name evidence="17" type="ORF">P43SY_005206</name>
</gene>
<dbReference type="SFLD" id="SFLDF00027">
    <property type="entry name" value="p-type_atpase"/>
    <property type="match status" value="1"/>
</dbReference>
<dbReference type="SUPFAM" id="SSF56784">
    <property type="entry name" value="HAD-like"/>
    <property type="match status" value="1"/>
</dbReference>
<evidence type="ECO:0000256" key="7">
    <source>
        <dbReference type="ARBA" id="ARBA00022840"/>
    </source>
</evidence>
<dbReference type="SUPFAM" id="SSF81653">
    <property type="entry name" value="Calcium ATPase, transduction domain A"/>
    <property type="match status" value="1"/>
</dbReference>
<dbReference type="Gene3D" id="3.40.50.1000">
    <property type="entry name" value="HAD superfamily/HAD-like"/>
    <property type="match status" value="1"/>
</dbReference>
<dbReference type="EMBL" id="JAKCXM010000026">
    <property type="protein sequence ID" value="KAJ0406973.1"/>
    <property type="molecule type" value="Genomic_DNA"/>
</dbReference>
<dbReference type="InterPro" id="IPR023298">
    <property type="entry name" value="ATPase_P-typ_TM_dom_sf"/>
</dbReference>
<evidence type="ECO:0000256" key="5">
    <source>
        <dbReference type="ARBA" id="ARBA00022723"/>
    </source>
</evidence>
<keyword evidence="10 13" id="KW-1133">Transmembrane helix</keyword>
<feature type="transmembrane region" description="Helical" evidence="13">
    <location>
        <begin position="967"/>
        <end position="989"/>
    </location>
</feature>
<dbReference type="InterPro" id="IPR044492">
    <property type="entry name" value="P_typ_ATPase_HD_dom"/>
</dbReference>
<feature type="transmembrane region" description="Helical" evidence="13">
    <location>
        <begin position="225"/>
        <end position="245"/>
    </location>
</feature>
<evidence type="ECO:0000313" key="17">
    <source>
        <dbReference type="EMBL" id="KAJ0406973.1"/>
    </source>
</evidence>
<dbReference type="PANTHER" id="PTHR45630:SF8">
    <property type="entry name" value="CATION-TRANSPORTING ATPASE"/>
    <property type="match status" value="1"/>
</dbReference>
<dbReference type="PRINTS" id="PR00119">
    <property type="entry name" value="CATATPASE"/>
</dbReference>
<reference evidence="17" key="1">
    <citation type="submission" date="2021-12" db="EMBL/GenBank/DDBJ databases">
        <title>Prjna785345.</title>
        <authorList>
            <person name="Rujirawat T."/>
            <person name="Krajaejun T."/>
        </authorList>
    </citation>
    <scope>NUCLEOTIDE SEQUENCE</scope>
    <source>
        <strain evidence="17">Pi057C3</strain>
    </source>
</reference>
<dbReference type="InterPro" id="IPR018303">
    <property type="entry name" value="ATPase_P-typ_P_site"/>
</dbReference>
<keyword evidence="9 13" id="KW-1278">Translocase</keyword>
<feature type="transmembrane region" description="Helical" evidence="13">
    <location>
        <begin position="1089"/>
        <end position="1106"/>
    </location>
</feature>
<dbReference type="Gene3D" id="2.70.150.10">
    <property type="entry name" value="Calcium-transporting ATPase, cytoplasmic transduction domain A"/>
    <property type="match status" value="1"/>
</dbReference>
<protein>
    <recommendedName>
        <fullName evidence="13">Cation-transporting ATPase</fullName>
        <ecNumber evidence="13">7.2.2.-</ecNumber>
    </recommendedName>
</protein>
<keyword evidence="4 13" id="KW-0812">Transmembrane</keyword>
<dbReference type="GO" id="GO:0016887">
    <property type="term" value="F:ATP hydrolysis activity"/>
    <property type="evidence" value="ECO:0007669"/>
    <property type="project" value="InterPro"/>
</dbReference>
<comment type="caution">
    <text evidence="17">The sequence shown here is derived from an EMBL/GenBank/DDBJ whole genome shotgun (WGS) entry which is preliminary data.</text>
</comment>
<evidence type="ECO:0000259" key="16">
    <source>
        <dbReference type="Pfam" id="PF12409"/>
    </source>
</evidence>
<accession>A0AAD5MGI8</accession>
<dbReference type="InterPro" id="IPR001757">
    <property type="entry name" value="P_typ_ATPase"/>
</dbReference>
<comment type="catalytic activity">
    <reaction evidence="12 13">
        <text>ATP + H2O = ADP + phosphate + H(+)</text>
        <dbReference type="Rhea" id="RHEA:13065"/>
        <dbReference type="ChEBI" id="CHEBI:15377"/>
        <dbReference type="ChEBI" id="CHEBI:15378"/>
        <dbReference type="ChEBI" id="CHEBI:30616"/>
        <dbReference type="ChEBI" id="CHEBI:43474"/>
        <dbReference type="ChEBI" id="CHEBI:456216"/>
    </reaction>
</comment>
<comment type="similarity">
    <text evidence="2 13">Belongs to the cation transport ATPase (P-type) (TC 3.A.3) family. Type V subfamily.</text>
</comment>
<evidence type="ECO:0000256" key="8">
    <source>
        <dbReference type="ARBA" id="ARBA00022842"/>
    </source>
</evidence>
<evidence type="ECO:0000256" key="1">
    <source>
        <dbReference type="ARBA" id="ARBA00004141"/>
    </source>
</evidence>
<dbReference type="Proteomes" id="UP001209570">
    <property type="component" value="Unassembled WGS sequence"/>
</dbReference>
<dbReference type="PANTHER" id="PTHR45630">
    <property type="entry name" value="CATION-TRANSPORTING ATPASE-RELATED"/>
    <property type="match status" value="1"/>
</dbReference>
<feature type="domain" description="P-type ATPase A" evidence="15">
    <location>
        <begin position="287"/>
        <end position="407"/>
    </location>
</feature>
<feature type="transmembrane region" description="Helical" evidence="13">
    <location>
        <begin position="251"/>
        <end position="269"/>
    </location>
</feature>
<keyword evidence="5 13" id="KW-0479">Metal-binding</keyword>
<evidence type="ECO:0000256" key="11">
    <source>
        <dbReference type="ARBA" id="ARBA00023136"/>
    </source>
</evidence>
<keyword evidence="11 13" id="KW-0472">Membrane</keyword>
<proteinExistence type="inferred from homology"/>
<name>A0AAD5MGI8_PYTIN</name>
<dbReference type="GO" id="GO:0005524">
    <property type="term" value="F:ATP binding"/>
    <property type="evidence" value="ECO:0007669"/>
    <property type="project" value="UniProtKB-UniRule"/>
</dbReference>
<evidence type="ECO:0000256" key="2">
    <source>
        <dbReference type="ARBA" id="ARBA00006000"/>
    </source>
</evidence>
<keyword evidence="7 13" id="KW-0067">ATP-binding</keyword>
<dbReference type="PROSITE" id="PS01229">
    <property type="entry name" value="COF_2"/>
    <property type="match status" value="1"/>
</dbReference>
<keyword evidence="6 13" id="KW-0547">Nucleotide-binding</keyword>
<dbReference type="SFLD" id="SFLDS00003">
    <property type="entry name" value="Haloacid_Dehalogenase"/>
    <property type="match status" value="1"/>
</dbReference>
<dbReference type="SUPFAM" id="SSF81665">
    <property type="entry name" value="Calcium ATPase, transmembrane domain M"/>
    <property type="match status" value="1"/>
</dbReference>
<feature type="transmembrane region" description="Helical" evidence="13">
    <location>
        <begin position="422"/>
        <end position="442"/>
    </location>
</feature>
<feature type="transmembrane region" description="Helical" evidence="13">
    <location>
        <begin position="897"/>
        <end position="915"/>
    </location>
</feature>
<dbReference type="InterPro" id="IPR047819">
    <property type="entry name" value="P5A-ATPase_N"/>
</dbReference>
<dbReference type="AlphaFoldDB" id="A0AAD5MGI8"/>
<keyword evidence="8 13" id="KW-0460">Magnesium</keyword>
<feature type="region of interest" description="Disordered" evidence="14">
    <location>
        <begin position="1160"/>
        <end position="1188"/>
    </location>
</feature>
<dbReference type="InterPro" id="IPR006544">
    <property type="entry name" value="P-type_TPase_V"/>
</dbReference>
<evidence type="ECO:0000256" key="10">
    <source>
        <dbReference type="ARBA" id="ARBA00022989"/>
    </source>
</evidence>
<evidence type="ECO:0000256" key="12">
    <source>
        <dbReference type="ARBA" id="ARBA00049360"/>
    </source>
</evidence>
<dbReference type="EC" id="7.2.2.-" evidence="13"/>
<feature type="domain" description="P5B-type ATPase N-terminal" evidence="16">
    <location>
        <begin position="41"/>
        <end position="169"/>
    </location>
</feature>
<feature type="transmembrane region" description="Helical" evidence="13">
    <location>
        <begin position="1126"/>
        <end position="1146"/>
    </location>
</feature>
<dbReference type="GO" id="GO:0140358">
    <property type="term" value="F:P-type transmembrane transporter activity"/>
    <property type="evidence" value="ECO:0007669"/>
    <property type="project" value="InterPro"/>
</dbReference>
<dbReference type="NCBIfam" id="TIGR01657">
    <property type="entry name" value="P-ATPase-V"/>
    <property type="match status" value="1"/>
</dbReference>
<dbReference type="GO" id="GO:0019829">
    <property type="term" value="F:ATPase-coupled monoatomic cation transmembrane transporter activity"/>
    <property type="evidence" value="ECO:0007669"/>
    <property type="project" value="UniProtKB-UniRule"/>
</dbReference>
<sequence length="1188" mass="131514">MTTPTGRGSASRIASLQEHLVVPVDDTLGRRAQLVYAPTEYVRIVPFARSPLRLALYGLLLLCSGGLLLIVSVWFPQIFTNIARRRLPYSRVGDADYMLVLVHEDGFRSKWIEVPVHRPVKVPSSSAAAATKQRLSTVSNGQPVMTPSEERTKLPWIWFEFKRHRYVFNHEKGEFERYLATVKEELEKIRSRVDTGLDAFVANTKMELFGPNVVDIDPPFIPMLLFTKVVHPYYLFQYFSAIVWMAQDYTVYAIVILALSVISLTWEIYSEVSNNKRLRELVRSDYKVQVFRAGAASESKMITLHETDLVPGDIVELTTGPVVADVLLLSGGCVVDEAALTGEAVPINKEPARGRAMITEAEARVQLKSSFLHAGSTVTRIRDASGPCKGVVLSTGFSTGKGELFRSIIFPRHISFEFERDSYRYLAVLATIALIAFAKRLYDFGSEGYGFGYTFVNSLDLVTIAVPPALPLVLSSGIGFALERLERAGIFCIDSKRINSCGQLTCFCFDKTGTLTEEHLHLTGVDVVDEASQTLQYVGFDVPEMFRLAMATCHGLSEVDGKMQGYSLELSMFDTAKMTLEFVHDRAKSQQYLAIATTPAGDQYGVVKRFPFDPACQRSSVVVEHLVTKQRVVFVKGSPEAVRDVAVRTPNDFNQRALRYAAEGNYCIAFGMRMVAVGEPLNLDARDSVDANTTFMGIALFHNDLKPESKGMLAELYGADIDVRMITGDNALTAVHVARLLDMPLRSKVAIVDVDDASGETVFHCVEAIRMAESVQWEPFTAANAADVMATYELALTGAALEQLKSNVSDETMDKLVVSTQIFARIRPQQKAWIVERLMDSGRVVGMCGDGTNDCGALKAAHVGLALSSAEASIVAPFTSKAKAVTDVPALIREGRCALMTSFLGFKYMVLYPIIQLGMASTLGHINTMLSNNQYLWDDLAIVLGLAITMLYTASSKKLSRERPANTLFSLSIVLSIVGQVLLFVAFFAGMYSLLLHQPWVCRRHDGMTLVEAYLNDTTTAAASLPADTYEKCKFYIKYVDQVEEEVHDIKHAHEDAAIWLFGHLQYFVVAAVFNLRDPFRLPCYTNKLFVAFFGLSLGVNLWFLLDTSNVIESSLDTVALPGDFRLKLLWLLFGHVAAATLWELFSTRVVPRWRGLRPSSKELQDKPDSKPPSTAGTASQGDVSVTC</sequence>
<feature type="transmembrane region" description="Helical" evidence="13">
    <location>
        <begin position="54"/>
        <end position="75"/>
    </location>
</feature>
<feature type="compositionally biased region" description="Basic and acidic residues" evidence="14">
    <location>
        <begin position="1160"/>
        <end position="1170"/>
    </location>
</feature>
<evidence type="ECO:0000256" key="13">
    <source>
        <dbReference type="RuleBase" id="RU362082"/>
    </source>
</evidence>
<evidence type="ECO:0000256" key="6">
    <source>
        <dbReference type="ARBA" id="ARBA00022741"/>
    </source>
</evidence>
<dbReference type="Pfam" id="PF00122">
    <property type="entry name" value="E1-E2_ATPase"/>
    <property type="match status" value="1"/>
</dbReference>
<dbReference type="Pfam" id="PF12409">
    <property type="entry name" value="P5-ATPase"/>
    <property type="match status" value="1"/>
</dbReference>
<feature type="transmembrane region" description="Helical" evidence="13">
    <location>
        <begin position="935"/>
        <end position="955"/>
    </location>
</feature>
<dbReference type="GO" id="GO:0046872">
    <property type="term" value="F:metal ion binding"/>
    <property type="evidence" value="ECO:0007669"/>
    <property type="project" value="UniProtKB-UniRule"/>
</dbReference>
<evidence type="ECO:0000256" key="3">
    <source>
        <dbReference type="ARBA" id="ARBA00022553"/>
    </source>
</evidence>
<dbReference type="InterPro" id="IPR023214">
    <property type="entry name" value="HAD_sf"/>
</dbReference>